<reference evidence="5" key="1">
    <citation type="submission" date="2022-04" db="EMBL/GenBank/DDBJ databases">
        <title>Carnegiea gigantea Genome sequencing and assembly v2.</title>
        <authorList>
            <person name="Copetti D."/>
            <person name="Sanderson M.J."/>
            <person name="Burquez A."/>
            <person name="Wojciechowski M.F."/>
        </authorList>
    </citation>
    <scope>NUCLEOTIDE SEQUENCE</scope>
    <source>
        <strain evidence="5">SGP5-SGP5p</strain>
        <tissue evidence="5">Aerial part</tissue>
    </source>
</reference>
<gene>
    <name evidence="5" type="ORF">Cgig2_023319</name>
</gene>
<evidence type="ECO:0000256" key="1">
    <source>
        <dbReference type="ARBA" id="ARBA00007626"/>
    </source>
</evidence>
<dbReference type="PANTHER" id="PTHR47447:SF17">
    <property type="entry name" value="OS12G0638900 PROTEIN"/>
    <property type="match status" value="1"/>
</dbReference>
<evidence type="ECO:0000256" key="2">
    <source>
        <dbReference type="ARBA" id="ARBA00022737"/>
    </source>
</evidence>
<comment type="caution">
    <text evidence="5">The sequence shown here is derived from an EMBL/GenBank/DDBJ whole genome shotgun (WGS) entry which is preliminary data.</text>
</comment>
<accession>A0A9Q1QBC4</accession>
<dbReference type="InterPro" id="IPR002885">
    <property type="entry name" value="PPR_rpt"/>
</dbReference>
<dbReference type="OrthoDB" id="185373at2759"/>
<dbReference type="Proteomes" id="UP001153076">
    <property type="component" value="Unassembled WGS sequence"/>
</dbReference>
<evidence type="ECO:0000256" key="3">
    <source>
        <dbReference type="PROSITE-ProRule" id="PRU00708"/>
    </source>
</evidence>
<comment type="similarity">
    <text evidence="1">Belongs to the PPR family. P subfamily.</text>
</comment>
<dbReference type="NCBIfam" id="TIGR00756">
    <property type="entry name" value="PPR"/>
    <property type="match status" value="3"/>
</dbReference>
<feature type="repeat" description="PPR" evidence="3">
    <location>
        <begin position="140"/>
        <end position="174"/>
    </location>
</feature>
<feature type="region of interest" description="Disordered" evidence="4">
    <location>
        <begin position="192"/>
        <end position="247"/>
    </location>
</feature>
<feature type="repeat" description="PPR" evidence="3">
    <location>
        <begin position="70"/>
        <end position="104"/>
    </location>
</feature>
<sequence>MSYNGTPCYLRECLLKSGGSIRIGLYANSSASRMTGRVGWMYKLHYLHFMAMNETYVVTFCSYIYRFTPDICSYATLLSAYINVPDMEGAEKFFKRLKQDGIEPNIVTYGTLIKGYAKMNDLEKMMQKYEEMVTSGIKANQTIFTTMMDAYGRNKDFGSAVFWFKEMEVHGCPPDQKAKKVLLSLAKTDEDREEADQLTGNKSNYQSIRFPGGGSIDEDEDEDEDDDSEFSDEIDEVTLSESCEERQ</sequence>
<dbReference type="Pfam" id="PF01535">
    <property type="entry name" value="PPR"/>
    <property type="match status" value="1"/>
</dbReference>
<feature type="compositionally biased region" description="Acidic residues" evidence="4">
    <location>
        <begin position="216"/>
        <end position="238"/>
    </location>
</feature>
<keyword evidence="2" id="KW-0677">Repeat</keyword>
<evidence type="ECO:0000256" key="4">
    <source>
        <dbReference type="SAM" id="MobiDB-lite"/>
    </source>
</evidence>
<evidence type="ECO:0008006" key="7">
    <source>
        <dbReference type="Google" id="ProtNLM"/>
    </source>
</evidence>
<dbReference type="Gene3D" id="1.25.40.10">
    <property type="entry name" value="Tetratricopeptide repeat domain"/>
    <property type="match status" value="1"/>
</dbReference>
<feature type="compositionally biased region" description="Polar residues" evidence="4">
    <location>
        <begin position="198"/>
        <end position="207"/>
    </location>
</feature>
<evidence type="ECO:0000313" key="5">
    <source>
        <dbReference type="EMBL" id="KAJ8435943.1"/>
    </source>
</evidence>
<dbReference type="PANTHER" id="PTHR47447">
    <property type="entry name" value="OS03G0856100 PROTEIN"/>
    <property type="match status" value="1"/>
</dbReference>
<name>A0A9Q1QBC4_9CARY</name>
<dbReference type="AlphaFoldDB" id="A0A9Q1QBC4"/>
<feature type="repeat" description="PPR" evidence="3">
    <location>
        <begin position="105"/>
        <end position="139"/>
    </location>
</feature>
<dbReference type="Pfam" id="PF13041">
    <property type="entry name" value="PPR_2"/>
    <property type="match status" value="1"/>
</dbReference>
<organism evidence="5 6">
    <name type="scientific">Carnegiea gigantea</name>
    <dbReference type="NCBI Taxonomy" id="171969"/>
    <lineage>
        <taxon>Eukaryota</taxon>
        <taxon>Viridiplantae</taxon>
        <taxon>Streptophyta</taxon>
        <taxon>Embryophyta</taxon>
        <taxon>Tracheophyta</taxon>
        <taxon>Spermatophyta</taxon>
        <taxon>Magnoliopsida</taxon>
        <taxon>eudicotyledons</taxon>
        <taxon>Gunneridae</taxon>
        <taxon>Pentapetalae</taxon>
        <taxon>Caryophyllales</taxon>
        <taxon>Cactineae</taxon>
        <taxon>Cactaceae</taxon>
        <taxon>Cactoideae</taxon>
        <taxon>Echinocereeae</taxon>
        <taxon>Carnegiea</taxon>
    </lineage>
</organism>
<evidence type="ECO:0000313" key="6">
    <source>
        <dbReference type="Proteomes" id="UP001153076"/>
    </source>
</evidence>
<dbReference type="EMBL" id="JAKOGI010000374">
    <property type="protein sequence ID" value="KAJ8435943.1"/>
    <property type="molecule type" value="Genomic_DNA"/>
</dbReference>
<keyword evidence="6" id="KW-1185">Reference proteome</keyword>
<dbReference type="PROSITE" id="PS51375">
    <property type="entry name" value="PPR"/>
    <property type="match status" value="3"/>
</dbReference>
<dbReference type="InterPro" id="IPR011990">
    <property type="entry name" value="TPR-like_helical_dom_sf"/>
</dbReference>
<proteinExistence type="inferred from homology"/>
<protein>
    <recommendedName>
        <fullName evidence="7">Pentatricopeptide repeat-containing protein</fullName>
    </recommendedName>
</protein>